<reference evidence="3 4" key="1">
    <citation type="submission" date="2016-01" db="EMBL/GenBank/DDBJ databases">
        <title>Genome Sequences of Twelve Sporeforming Bacillus Species Isolated from Foods.</title>
        <authorList>
            <person name="Berendsen E.M."/>
            <person name="Wells-Bennik M.H."/>
            <person name="Krawcyk A.O."/>
            <person name="De Jong A."/>
            <person name="Holsappel S."/>
            <person name="Eijlander R.T."/>
            <person name="Kuipers O.P."/>
        </authorList>
    </citation>
    <scope>NUCLEOTIDE SEQUENCE [LARGE SCALE GENOMIC DNA]</scope>
    <source>
        <strain evidence="3 4">B4099</strain>
    </source>
</reference>
<proteinExistence type="predicted"/>
<dbReference type="Proteomes" id="UP000075304">
    <property type="component" value="Unassembled WGS sequence"/>
</dbReference>
<name>A0A150KE69_HEYCO</name>
<dbReference type="AlphaFoldDB" id="A0A150KE69"/>
<keyword evidence="1" id="KW-0812">Transmembrane</keyword>
<feature type="domain" description="DUF4064" evidence="2">
    <location>
        <begin position="2"/>
        <end position="109"/>
    </location>
</feature>
<dbReference type="PATRIC" id="fig|1398.25.peg.3125"/>
<protein>
    <recommendedName>
        <fullName evidence="2">DUF4064 domain-containing protein</fullName>
    </recommendedName>
</protein>
<evidence type="ECO:0000313" key="3">
    <source>
        <dbReference type="EMBL" id="KYC69053.1"/>
    </source>
</evidence>
<gene>
    <name evidence="3" type="ORF">B4099_0805</name>
</gene>
<evidence type="ECO:0000259" key="2">
    <source>
        <dbReference type="Pfam" id="PF13273"/>
    </source>
</evidence>
<feature type="transmembrane region" description="Helical" evidence="1">
    <location>
        <begin position="63"/>
        <end position="84"/>
    </location>
</feature>
<dbReference type="EMBL" id="LQYI01000053">
    <property type="protein sequence ID" value="KYC69053.1"/>
    <property type="molecule type" value="Genomic_DNA"/>
</dbReference>
<dbReference type="Pfam" id="PF13273">
    <property type="entry name" value="DUF4064"/>
    <property type="match status" value="1"/>
</dbReference>
<feature type="transmembrane region" description="Helical" evidence="1">
    <location>
        <begin position="96"/>
        <end position="124"/>
    </location>
</feature>
<comment type="caution">
    <text evidence="3">The sequence shown here is derived from an EMBL/GenBank/DDBJ whole genome shotgun (WGS) entry which is preliminary data.</text>
</comment>
<evidence type="ECO:0000313" key="4">
    <source>
        <dbReference type="Proteomes" id="UP000075304"/>
    </source>
</evidence>
<dbReference type="InterPro" id="IPR025273">
    <property type="entry name" value="DUF4064"/>
</dbReference>
<sequence>MKRTAEIVLIVIGAVLNGLAAILVFFGTAAMKSEGINQMEARMKTDASIPEADFQTALHTIQALGWGIAVVLVIGTAVGIFAAVQLRNNKSPKLSGILLIIGAVLVFFFTVGFGVLPALLYLIAGIMSLVRKPPVIV</sequence>
<evidence type="ECO:0000256" key="1">
    <source>
        <dbReference type="SAM" id="Phobius"/>
    </source>
</evidence>
<keyword evidence="1" id="KW-0472">Membrane</keyword>
<accession>A0A150KE69</accession>
<organism evidence="3 4">
    <name type="scientific">Heyndrickxia coagulans</name>
    <name type="common">Weizmannia coagulans</name>
    <dbReference type="NCBI Taxonomy" id="1398"/>
    <lineage>
        <taxon>Bacteria</taxon>
        <taxon>Bacillati</taxon>
        <taxon>Bacillota</taxon>
        <taxon>Bacilli</taxon>
        <taxon>Bacillales</taxon>
        <taxon>Bacillaceae</taxon>
        <taxon>Heyndrickxia</taxon>
    </lineage>
</organism>
<keyword evidence="1" id="KW-1133">Transmembrane helix</keyword>
<dbReference type="RefSeq" id="WP_061574976.1">
    <property type="nucleotide sequence ID" value="NZ_LQYI01000053.1"/>
</dbReference>
<feature type="transmembrane region" description="Helical" evidence="1">
    <location>
        <begin position="7"/>
        <end position="30"/>
    </location>
</feature>